<evidence type="ECO:0000256" key="3">
    <source>
        <dbReference type="ARBA" id="ARBA00022840"/>
    </source>
</evidence>
<evidence type="ECO:0000256" key="2">
    <source>
        <dbReference type="ARBA" id="ARBA00022741"/>
    </source>
</evidence>
<dbReference type="Pfam" id="PF00582">
    <property type="entry name" value="Usp"/>
    <property type="match status" value="2"/>
</dbReference>
<dbReference type="InterPro" id="IPR006016">
    <property type="entry name" value="UspA"/>
</dbReference>
<feature type="domain" description="UspA" evidence="4">
    <location>
        <begin position="156"/>
        <end position="289"/>
    </location>
</feature>
<feature type="domain" description="UspA" evidence="4">
    <location>
        <begin position="10"/>
        <end position="145"/>
    </location>
</feature>
<dbReference type="Gene3D" id="3.40.50.620">
    <property type="entry name" value="HUPs"/>
    <property type="match status" value="2"/>
</dbReference>
<dbReference type="Proteomes" id="UP000269198">
    <property type="component" value="Unassembled WGS sequence"/>
</dbReference>
<proteinExistence type="inferred from homology"/>
<comment type="similarity">
    <text evidence="1">Belongs to the universal stress protein A family.</text>
</comment>
<comment type="caution">
    <text evidence="5">The sequence shown here is derived from an EMBL/GenBank/DDBJ whole genome shotgun (WGS) entry which is preliminary data.</text>
</comment>
<dbReference type="PRINTS" id="PR01438">
    <property type="entry name" value="UNVRSLSTRESS"/>
</dbReference>
<dbReference type="RefSeq" id="WP_123202799.1">
    <property type="nucleotide sequence ID" value="NZ_RJMB01000023.1"/>
</dbReference>
<dbReference type="PANTHER" id="PTHR46268:SF27">
    <property type="entry name" value="UNIVERSAL STRESS PROTEIN RV2623"/>
    <property type="match status" value="1"/>
</dbReference>
<dbReference type="EMBL" id="RJMB01000023">
    <property type="protein sequence ID" value="RNL82427.1"/>
    <property type="molecule type" value="Genomic_DNA"/>
</dbReference>
<dbReference type="OrthoDB" id="9816117at2"/>
<dbReference type="GO" id="GO:0005524">
    <property type="term" value="F:ATP binding"/>
    <property type="evidence" value="ECO:0007669"/>
    <property type="project" value="UniProtKB-KW"/>
</dbReference>
<evidence type="ECO:0000259" key="4">
    <source>
        <dbReference type="Pfam" id="PF00582"/>
    </source>
</evidence>
<dbReference type="PANTHER" id="PTHR46268">
    <property type="entry name" value="STRESS RESPONSE PROTEIN NHAX"/>
    <property type="match status" value="1"/>
</dbReference>
<sequence length="293" mass="31064">MTAKPAARRRPIVVGLDGSEADTAAVEWATDEAGRRGAALRLVYAQDLPSWVARDARLRARVTENAEARTAELFRWARDTVRERDAEVATESRLEWGTAAGVLLNAAREASLVVVGAAQREEHHIALRPVASQVAARAPCPVVVAHEAEGSSPDGKVVVGVDGSSASERAVGFAFEEAQYRATGVVALLAWGYELAVWPMVPEEGGSQRDLAAAALAESVAGWRERYPDVPLEQRVVPSQPVRALLDVAPEAALLVVGSHGRGWFPGLLPGSVSNALVRRSSVPLAVVPANQG</sequence>
<evidence type="ECO:0000313" key="5">
    <source>
        <dbReference type="EMBL" id="RNL82427.1"/>
    </source>
</evidence>
<evidence type="ECO:0000256" key="1">
    <source>
        <dbReference type="ARBA" id="ARBA00008791"/>
    </source>
</evidence>
<name>A0A3N0E3K7_9ACTN</name>
<reference evidence="5 6" key="1">
    <citation type="submission" date="2018-11" db="EMBL/GenBank/DDBJ databases">
        <title>The genome draft of YIM 96095.</title>
        <authorList>
            <person name="Tang S.-K."/>
            <person name="Chunyu W.-X."/>
            <person name="Feng Y.-Z."/>
        </authorList>
    </citation>
    <scope>NUCLEOTIDE SEQUENCE [LARGE SCALE GENOMIC DNA]</scope>
    <source>
        <strain evidence="5 6">YIM 96095</strain>
    </source>
</reference>
<dbReference type="InterPro" id="IPR006015">
    <property type="entry name" value="Universal_stress_UspA"/>
</dbReference>
<keyword evidence="3" id="KW-0067">ATP-binding</keyword>
<evidence type="ECO:0000313" key="6">
    <source>
        <dbReference type="Proteomes" id="UP000269198"/>
    </source>
</evidence>
<keyword evidence="6" id="KW-1185">Reference proteome</keyword>
<protein>
    <submittedName>
        <fullName evidence="5">Universal stress protein</fullName>
    </submittedName>
</protein>
<gene>
    <name evidence="5" type="ORF">EFW17_19145</name>
</gene>
<dbReference type="AlphaFoldDB" id="A0A3N0E3K7"/>
<accession>A0A3N0E3K7</accession>
<dbReference type="InterPro" id="IPR014729">
    <property type="entry name" value="Rossmann-like_a/b/a_fold"/>
</dbReference>
<organism evidence="5 6">
    <name type="scientific">Halostreptopolyspora alba</name>
    <dbReference type="NCBI Taxonomy" id="2487137"/>
    <lineage>
        <taxon>Bacteria</taxon>
        <taxon>Bacillati</taxon>
        <taxon>Actinomycetota</taxon>
        <taxon>Actinomycetes</taxon>
        <taxon>Streptosporangiales</taxon>
        <taxon>Nocardiopsidaceae</taxon>
        <taxon>Halostreptopolyspora</taxon>
    </lineage>
</organism>
<dbReference type="CDD" id="cd00293">
    <property type="entry name" value="USP-like"/>
    <property type="match status" value="1"/>
</dbReference>
<dbReference type="SUPFAM" id="SSF52402">
    <property type="entry name" value="Adenine nucleotide alpha hydrolases-like"/>
    <property type="match status" value="2"/>
</dbReference>
<keyword evidence="2" id="KW-0547">Nucleotide-binding</keyword>